<evidence type="ECO:0000313" key="3">
    <source>
        <dbReference type="EMBL" id="THG35973.1"/>
    </source>
</evidence>
<dbReference type="Pfam" id="PF04016">
    <property type="entry name" value="DUF364"/>
    <property type="match status" value="1"/>
</dbReference>
<accession>A0A4S4FYQ0</accession>
<comment type="caution">
    <text evidence="3">The sequence shown here is derived from an EMBL/GenBank/DDBJ whole genome shotgun (WGS) entry which is preliminary data.</text>
</comment>
<feature type="domain" description="DUF4213" evidence="2">
    <location>
        <begin position="32"/>
        <end position="112"/>
    </location>
</feature>
<dbReference type="InterPro" id="IPR007161">
    <property type="entry name" value="DUF364"/>
</dbReference>
<evidence type="ECO:0008006" key="5">
    <source>
        <dbReference type="Google" id="ProtNLM"/>
    </source>
</evidence>
<gene>
    <name evidence="3" type="ORF">E5986_10730</name>
</gene>
<protein>
    <recommendedName>
        <fullName evidence="5">DUF364 domain-containing protein</fullName>
    </recommendedName>
</protein>
<dbReference type="Proteomes" id="UP000308978">
    <property type="component" value="Unassembled WGS sequence"/>
</dbReference>
<dbReference type="InterPro" id="IPR025251">
    <property type="entry name" value="DUF4213"/>
</dbReference>
<dbReference type="EMBL" id="SSTJ01000019">
    <property type="protein sequence ID" value="THG35973.1"/>
    <property type="molecule type" value="Genomic_DNA"/>
</dbReference>
<proteinExistence type="predicted"/>
<name>A0A4S4FYQ0_9ACTN</name>
<sequence length="286" mass="31178">MGCPERDCCSAGETAGTRFPDTFGANTPWKLYNHLIAGIPEEVLVRDWCLGTHWSYVTADSGMGVSFTTSGGSRRRYADDFRGRPLREMAELAKSWCFEEASLGVAALNAWYAQRALLDPLGCTYDAAVEVPNGTIRKMDAFEMYRPRIAAAGGNARVVVVGHFPHVERIEEYAQLTVLERKCSQANDVPDPACEYVVPEADYVFMTGVTLINKTAPRLLDLSAQATTVFVGPSVVMAPFLFRWGVDMLAGSVVADPEKAAFAVKNGTGQFFGEALTMAALRNPEV</sequence>
<dbReference type="SUPFAM" id="SSF159713">
    <property type="entry name" value="Dhaf3308-like"/>
    <property type="match status" value="1"/>
</dbReference>
<organism evidence="3 4">
    <name type="scientific">Adlercreutzia caecimuris</name>
    <dbReference type="NCBI Taxonomy" id="671266"/>
    <lineage>
        <taxon>Bacteria</taxon>
        <taxon>Bacillati</taxon>
        <taxon>Actinomycetota</taxon>
        <taxon>Coriobacteriia</taxon>
        <taxon>Eggerthellales</taxon>
        <taxon>Eggerthellaceae</taxon>
        <taxon>Adlercreutzia</taxon>
    </lineage>
</organism>
<dbReference type="Gene3D" id="3.30.390.100">
    <property type="match status" value="1"/>
</dbReference>
<dbReference type="AlphaFoldDB" id="A0A4S4FYQ0"/>
<evidence type="ECO:0000313" key="4">
    <source>
        <dbReference type="Proteomes" id="UP000308978"/>
    </source>
</evidence>
<evidence type="ECO:0000259" key="2">
    <source>
        <dbReference type="Pfam" id="PF13938"/>
    </source>
</evidence>
<reference evidence="3 4" key="1">
    <citation type="submission" date="2019-04" db="EMBL/GenBank/DDBJ databases">
        <title>Microbes associate with the intestines of laboratory mice.</title>
        <authorList>
            <person name="Navarre W."/>
            <person name="Wong E."/>
            <person name="Huang K.C."/>
            <person name="Tropini C."/>
            <person name="Ng K."/>
            <person name="Yu B."/>
        </authorList>
    </citation>
    <scope>NUCLEOTIDE SEQUENCE [LARGE SCALE GENOMIC DNA]</scope>
    <source>
        <strain evidence="3 4">NM80_B27</strain>
    </source>
</reference>
<dbReference type="Pfam" id="PF13938">
    <property type="entry name" value="DUF4213"/>
    <property type="match status" value="1"/>
</dbReference>
<evidence type="ECO:0000259" key="1">
    <source>
        <dbReference type="Pfam" id="PF04016"/>
    </source>
</evidence>
<dbReference type="Gene3D" id="3.40.50.11590">
    <property type="match status" value="1"/>
</dbReference>
<feature type="domain" description="Putative heavy-metal chelation" evidence="1">
    <location>
        <begin position="154"/>
        <end position="269"/>
    </location>
</feature>
<dbReference type="RefSeq" id="WP_136435851.1">
    <property type="nucleotide sequence ID" value="NZ_SSTJ01000019.1"/>
</dbReference>